<dbReference type="Gene3D" id="1.10.1760.20">
    <property type="match status" value="1"/>
</dbReference>
<dbReference type="RefSeq" id="WP_106062678.1">
    <property type="nucleotide sequence ID" value="NZ_PVXO01000009.1"/>
</dbReference>
<evidence type="ECO:0000313" key="3">
    <source>
        <dbReference type="Proteomes" id="UP000239706"/>
    </source>
</evidence>
<reference evidence="2 3" key="1">
    <citation type="submission" date="2018-03" db="EMBL/GenBank/DDBJ databases">
        <title>Genome sequence of Clostridium liquoris DSM 100320.</title>
        <authorList>
            <person name="Poehlein A."/>
            <person name="Daniel R."/>
        </authorList>
    </citation>
    <scope>NUCLEOTIDE SEQUENCE [LARGE SCALE GENOMIC DNA]</scope>
    <source>
        <strain evidence="2 3">DSM 100320</strain>
    </source>
</reference>
<gene>
    <name evidence="2" type="primary">panT</name>
    <name evidence="2" type="ORF">CLLI_04960</name>
</gene>
<dbReference type="OrthoDB" id="9813540at2"/>
<proteinExistence type="predicted"/>
<evidence type="ECO:0000256" key="1">
    <source>
        <dbReference type="SAM" id="Phobius"/>
    </source>
</evidence>
<dbReference type="InterPro" id="IPR024529">
    <property type="entry name" value="ECF_trnsprt_substrate-spec"/>
</dbReference>
<keyword evidence="3" id="KW-1185">Reference proteome</keyword>
<dbReference type="Pfam" id="PF12822">
    <property type="entry name" value="ECF_trnsprt"/>
    <property type="match status" value="1"/>
</dbReference>
<dbReference type="EMBL" id="PVXO01000009">
    <property type="protein sequence ID" value="PRR80112.1"/>
    <property type="molecule type" value="Genomic_DNA"/>
</dbReference>
<organism evidence="2 3">
    <name type="scientific">Clostridium liquoris</name>
    <dbReference type="NCBI Taxonomy" id="1289519"/>
    <lineage>
        <taxon>Bacteria</taxon>
        <taxon>Bacillati</taxon>
        <taxon>Bacillota</taxon>
        <taxon>Clostridia</taxon>
        <taxon>Eubacteriales</taxon>
        <taxon>Clostridiaceae</taxon>
        <taxon>Clostridium</taxon>
    </lineage>
</organism>
<keyword evidence="1" id="KW-0812">Transmembrane</keyword>
<comment type="caution">
    <text evidence="2">The sequence shown here is derived from an EMBL/GenBank/DDBJ whole genome shotgun (WGS) entry which is preliminary data.</text>
</comment>
<keyword evidence="1" id="KW-0472">Membrane</keyword>
<feature type="transmembrane region" description="Helical" evidence="1">
    <location>
        <begin position="51"/>
        <end position="79"/>
    </location>
</feature>
<sequence>MEKKLKKSAMFNTRQLTIIGMLSSVSILLGISGLGFIPIPPVKATIMHIPVIIGAILEGPVVGGMIGLIFGIFSVIQAITNPTPLFFVFVNPIVSVLPRVLIGIVSYYCYNAIGGKFTSIRIGVAAAVGSLTNTFGVLGLMYLIYVERYAQVFNISVSAAKKGILAIGITNGLPEAAISVLITIPVVMAVKKFKK</sequence>
<accession>A0A2T0B8C3</accession>
<dbReference type="GO" id="GO:0022857">
    <property type="term" value="F:transmembrane transporter activity"/>
    <property type="evidence" value="ECO:0007669"/>
    <property type="project" value="InterPro"/>
</dbReference>
<dbReference type="Proteomes" id="UP000239706">
    <property type="component" value="Unassembled WGS sequence"/>
</dbReference>
<feature type="transmembrane region" description="Helical" evidence="1">
    <location>
        <begin position="122"/>
        <end position="144"/>
    </location>
</feature>
<evidence type="ECO:0000313" key="2">
    <source>
        <dbReference type="EMBL" id="PRR80112.1"/>
    </source>
</evidence>
<name>A0A2T0B8C3_9CLOT</name>
<feature type="transmembrane region" description="Helical" evidence="1">
    <location>
        <begin position="164"/>
        <end position="190"/>
    </location>
</feature>
<protein>
    <submittedName>
        <fullName evidence="2">Pantothenic acid transporter PanT</fullName>
    </submittedName>
</protein>
<dbReference type="AlphaFoldDB" id="A0A2T0B8C3"/>
<feature type="transmembrane region" description="Helical" evidence="1">
    <location>
        <begin position="85"/>
        <end position="110"/>
    </location>
</feature>
<feature type="transmembrane region" description="Helical" evidence="1">
    <location>
        <begin position="16"/>
        <end position="39"/>
    </location>
</feature>
<keyword evidence="1" id="KW-1133">Transmembrane helix</keyword>